<evidence type="ECO:0000313" key="2">
    <source>
        <dbReference type="Proteomes" id="UP000027661"/>
    </source>
</evidence>
<dbReference type="Proteomes" id="UP000027661">
    <property type="component" value="Unassembled WGS sequence"/>
</dbReference>
<dbReference type="RefSeq" id="WP_005847268.1">
    <property type="nucleotide sequence ID" value="NZ_JNHM01000003.1"/>
</dbReference>
<name>A0A069SWV4_PHOVU</name>
<proteinExistence type="predicted"/>
<gene>
    <name evidence="1" type="ORF">M099_0265</name>
</gene>
<dbReference type="PATRIC" id="fig|1339352.3.peg.257"/>
<dbReference type="AlphaFoldDB" id="A0A069SWV4"/>
<dbReference type="GeneID" id="5303534"/>
<comment type="caution">
    <text evidence="1">The sequence shown here is derived from an EMBL/GenBank/DDBJ whole genome shotgun (WGS) entry which is preliminary data.</text>
</comment>
<evidence type="ECO:0000313" key="1">
    <source>
        <dbReference type="EMBL" id="KDS56711.1"/>
    </source>
</evidence>
<organism evidence="1 2">
    <name type="scientific">Phocaeicola vulgatus str. 3975 RP4</name>
    <dbReference type="NCBI Taxonomy" id="1339352"/>
    <lineage>
        <taxon>Bacteria</taxon>
        <taxon>Pseudomonadati</taxon>
        <taxon>Bacteroidota</taxon>
        <taxon>Bacteroidia</taxon>
        <taxon>Bacteroidales</taxon>
        <taxon>Bacteroidaceae</taxon>
        <taxon>Phocaeicola</taxon>
    </lineage>
</organism>
<protein>
    <submittedName>
        <fullName evidence="1">Uncharacterized protein</fullName>
    </submittedName>
</protein>
<reference evidence="1 2" key="1">
    <citation type="submission" date="2014-04" db="EMBL/GenBank/DDBJ databases">
        <authorList>
            <person name="Sears C."/>
            <person name="Carroll K."/>
            <person name="Sack B.R."/>
            <person name="Qadri F."/>
            <person name="Myers L.L."/>
            <person name="Chung G.-T."/>
            <person name="Escheverria P."/>
            <person name="Fraser C.M."/>
            <person name="Sadzewicz L."/>
            <person name="Shefchek K.A."/>
            <person name="Tallon L."/>
            <person name="Das S.P."/>
            <person name="Daugherty S."/>
            <person name="Mongodin E.F."/>
        </authorList>
    </citation>
    <scope>NUCLEOTIDE SEQUENCE [LARGE SCALE GENOMIC DNA]</scope>
    <source>
        <strain evidence="1 2">3975 RP4</strain>
    </source>
</reference>
<accession>A0A069SWV4</accession>
<dbReference type="EMBL" id="JNHM01000003">
    <property type="protein sequence ID" value="KDS56711.1"/>
    <property type="molecule type" value="Genomic_DNA"/>
</dbReference>
<sequence length="149" mass="17020">MKLSAQSHASIASSLREAVDKYIADGERTVVTDIHLQPKQDSGELVIFNDDDEELSRTIIEEWVDYSEDDFYTIVERILRGEINALKDTGVLDKLAIMKPYSFVLVDEDRETVTELLLIDDEDTLLLNDELLKGLDEELDAFLKDLLEK</sequence>